<sequence length="70" mass="8036">MRLAAEKLRLVQKILTVDDDELLSALSDLFEHIENKEALTELQRKEILLGIKQLEEGKKVSLTDFLEKVS</sequence>
<reference evidence="1 2" key="1">
    <citation type="submission" date="2016-10" db="EMBL/GenBank/DDBJ databases">
        <authorList>
            <person name="de Groot N.N."/>
        </authorList>
    </citation>
    <scope>NUCLEOTIDE SEQUENCE [LARGE SCALE GENOMIC DNA]</scope>
    <source>
        <strain evidence="1 2">DSM 23399</strain>
    </source>
</reference>
<dbReference type="EMBL" id="FOKK01000002">
    <property type="protein sequence ID" value="SFA85420.1"/>
    <property type="molecule type" value="Genomic_DNA"/>
</dbReference>
<protein>
    <submittedName>
        <fullName evidence="1">Uncharacterized protein</fullName>
    </submittedName>
</protein>
<proteinExistence type="predicted"/>
<dbReference type="AlphaFoldDB" id="A0A1I0WB30"/>
<accession>A0A1I0WB30</accession>
<name>A0A1I0WB30_9BACT</name>
<evidence type="ECO:0000313" key="1">
    <source>
        <dbReference type="EMBL" id="SFA85420.1"/>
    </source>
</evidence>
<keyword evidence="2" id="KW-1185">Reference proteome</keyword>
<organism evidence="1 2">
    <name type="scientific">Algoriphagus aquimarinus</name>
    <dbReference type="NCBI Taxonomy" id="237018"/>
    <lineage>
        <taxon>Bacteria</taxon>
        <taxon>Pseudomonadati</taxon>
        <taxon>Bacteroidota</taxon>
        <taxon>Cytophagia</taxon>
        <taxon>Cytophagales</taxon>
        <taxon>Cyclobacteriaceae</taxon>
        <taxon>Algoriphagus</taxon>
    </lineage>
</organism>
<dbReference type="Proteomes" id="UP000198790">
    <property type="component" value="Unassembled WGS sequence"/>
</dbReference>
<dbReference type="OrthoDB" id="770454at2"/>
<evidence type="ECO:0000313" key="2">
    <source>
        <dbReference type="Proteomes" id="UP000198790"/>
    </source>
</evidence>
<gene>
    <name evidence="1" type="ORF">SAMN04489723_1025</name>
</gene>
<dbReference type="RefSeq" id="WP_092894582.1">
    <property type="nucleotide sequence ID" value="NZ_FOKK01000002.1"/>
</dbReference>